<reference evidence="3 4" key="1">
    <citation type="submission" date="2016-10" db="EMBL/GenBank/DDBJ databases">
        <authorList>
            <person name="de Groot N.N."/>
        </authorList>
    </citation>
    <scope>NUCLEOTIDE SEQUENCE [LARGE SCALE GENOMIC DNA]</scope>
    <source>
        <strain evidence="3 4">DSM 29619</strain>
    </source>
</reference>
<gene>
    <name evidence="3" type="ORF">SAMN05421762_2915</name>
</gene>
<dbReference type="PANTHER" id="PTHR22835">
    <property type="entry name" value="ZINC FINGER FYVE DOMAIN CONTAINING PROTEIN"/>
    <property type="match status" value="1"/>
</dbReference>
<evidence type="ECO:0000256" key="1">
    <source>
        <dbReference type="ARBA" id="ARBA00008668"/>
    </source>
</evidence>
<dbReference type="InterPro" id="IPR036514">
    <property type="entry name" value="SGNH_hydro_sf"/>
</dbReference>
<feature type="signal peptide" evidence="2">
    <location>
        <begin position="1"/>
        <end position="20"/>
    </location>
</feature>
<dbReference type="AlphaFoldDB" id="A0A1I1NPD7"/>
<dbReference type="GO" id="GO:0016788">
    <property type="term" value="F:hydrolase activity, acting on ester bonds"/>
    <property type="evidence" value="ECO:0007669"/>
    <property type="project" value="InterPro"/>
</dbReference>
<proteinExistence type="inferred from homology"/>
<dbReference type="Proteomes" id="UP000231644">
    <property type="component" value="Unassembled WGS sequence"/>
</dbReference>
<evidence type="ECO:0000313" key="3">
    <source>
        <dbReference type="EMBL" id="SFC95610.1"/>
    </source>
</evidence>
<dbReference type="EMBL" id="FOLX01000001">
    <property type="protein sequence ID" value="SFC95610.1"/>
    <property type="molecule type" value="Genomic_DNA"/>
</dbReference>
<name>A0A1I1NPD7_9RHOB</name>
<dbReference type="OrthoDB" id="5292073at2"/>
<sequence>MKNIATVAALATTIAMPVAASPLSSAFSSYFAFGDSLTDDGKLQALAPPSFEGRFTNGLTYAEHIAKDFAVSGNFALGGATAGPVNTNQPYGGDPANPVNLFANLDSQIDVFQATVPLASVGDDPLVSILMGSNDIFQNAYTLDAGGNPIPNAAYDVTATVDYVVNAVHRLAALGPFDSFIIPLTPGAADPVFGAWRQTYNSYLMGQVADLRSQGFTIFVPDLDAASARIAADPGAYGITNTGACTESLTSFSFPNCAVTGFDQNGMPIVDLRLADAYSTVDGVHPTAPVHLEWAAEVSATVQAGLPAVPLPASGLLLLAGVGALGLRRRAA</sequence>
<accession>A0A1I1NPD7</accession>
<dbReference type="Pfam" id="PF00657">
    <property type="entry name" value="Lipase_GDSL"/>
    <property type="match status" value="1"/>
</dbReference>
<organism evidence="3 4">
    <name type="scientific">Pseudooceanicola nitratireducens</name>
    <dbReference type="NCBI Taxonomy" id="517719"/>
    <lineage>
        <taxon>Bacteria</taxon>
        <taxon>Pseudomonadati</taxon>
        <taxon>Pseudomonadota</taxon>
        <taxon>Alphaproteobacteria</taxon>
        <taxon>Rhodobacterales</taxon>
        <taxon>Paracoccaceae</taxon>
        <taxon>Pseudooceanicola</taxon>
    </lineage>
</organism>
<dbReference type="STRING" id="517719.SAMN05421762_2915"/>
<dbReference type="InterPro" id="IPR001087">
    <property type="entry name" value="GDSL"/>
</dbReference>
<dbReference type="SUPFAM" id="SSF52266">
    <property type="entry name" value="SGNH hydrolase"/>
    <property type="match status" value="1"/>
</dbReference>
<keyword evidence="2" id="KW-0732">Signal</keyword>
<evidence type="ECO:0000313" key="4">
    <source>
        <dbReference type="Proteomes" id="UP000231644"/>
    </source>
</evidence>
<dbReference type="Gene3D" id="3.40.50.1110">
    <property type="entry name" value="SGNH hydrolase"/>
    <property type="match status" value="1"/>
</dbReference>
<keyword evidence="4" id="KW-1185">Reference proteome</keyword>
<protein>
    <submittedName>
        <fullName evidence="3">VPLPA-CTERM protein sorting domain-containing protein</fullName>
    </submittedName>
</protein>
<comment type="similarity">
    <text evidence="1">Belongs to the 'GDSL' lipolytic enzyme family.</text>
</comment>
<dbReference type="PANTHER" id="PTHR22835:SF659">
    <property type="entry name" value="GDSL LIPASE_ACYLHYDROLASE, PUTATIVE (AFU_ORTHOLOGUE AFUA_2G00510)-RELATED"/>
    <property type="match status" value="1"/>
</dbReference>
<evidence type="ECO:0000256" key="2">
    <source>
        <dbReference type="SAM" id="SignalP"/>
    </source>
</evidence>
<feature type="chain" id="PRO_5014113308" evidence="2">
    <location>
        <begin position="21"/>
        <end position="332"/>
    </location>
</feature>
<dbReference type="RefSeq" id="WP_093446567.1">
    <property type="nucleotide sequence ID" value="NZ_FNZG01000001.1"/>
</dbReference>